<dbReference type="Proteomes" id="UP001174908">
    <property type="component" value="Unassembled WGS sequence"/>
</dbReference>
<keyword evidence="2" id="KW-0201">Cytochrome c-type biogenesis</keyword>
<dbReference type="PROSITE" id="PS51352">
    <property type="entry name" value="THIOREDOXIN_2"/>
    <property type="match status" value="1"/>
</dbReference>
<organism evidence="6 7">
    <name type="scientific">Variovorax dokdonensis</name>
    <dbReference type="NCBI Taxonomy" id="344883"/>
    <lineage>
        <taxon>Bacteria</taxon>
        <taxon>Pseudomonadati</taxon>
        <taxon>Pseudomonadota</taxon>
        <taxon>Betaproteobacteria</taxon>
        <taxon>Burkholderiales</taxon>
        <taxon>Comamonadaceae</taxon>
        <taxon>Variovorax</taxon>
    </lineage>
</organism>
<name>A0ABT7NBI4_9BURK</name>
<evidence type="ECO:0000256" key="2">
    <source>
        <dbReference type="ARBA" id="ARBA00022748"/>
    </source>
</evidence>
<dbReference type="PANTHER" id="PTHR42852">
    <property type="entry name" value="THIOL:DISULFIDE INTERCHANGE PROTEIN DSBE"/>
    <property type="match status" value="1"/>
</dbReference>
<dbReference type="InterPro" id="IPR013766">
    <property type="entry name" value="Thioredoxin_domain"/>
</dbReference>
<dbReference type="EMBL" id="JASZYV010000002">
    <property type="protein sequence ID" value="MDM0045277.1"/>
    <property type="molecule type" value="Genomic_DNA"/>
</dbReference>
<protein>
    <submittedName>
        <fullName evidence="6">TlpA disulfide reductase family protein</fullName>
    </submittedName>
</protein>
<evidence type="ECO:0000256" key="1">
    <source>
        <dbReference type="ARBA" id="ARBA00004196"/>
    </source>
</evidence>
<dbReference type="InterPro" id="IPR006311">
    <property type="entry name" value="TAT_signal"/>
</dbReference>
<reference evidence="6" key="1">
    <citation type="submission" date="2023-06" db="EMBL/GenBank/DDBJ databases">
        <authorList>
            <person name="Jiang Y."/>
            <person name="Liu Q."/>
        </authorList>
    </citation>
    <scope>NUCLEOTIDE SEQUENCE</scope>
    <source>
        <strain evidence="6">CGMCC 1.12089</strain>
    </source>
</reference>
<dbReference type="InterPro" id="IPR036249">
    <property type="entry name" value="Thioredoxin-like_sf"/>
</dbReference>
<keyword evidence="4" id="KW-0676">Redox-active center</keyword>
<dbReference type="PANTHER" id="PTHR42852:SF6">
    <property type="entry name" value="THIOL:DISULFIDE INTERCHANGE PROTEIN DSBE"/>
    <property type="match status" value="1"/>
</dbReference>
<evidence type="ECO:0000259" key="5">
    <source>
        <dbReference type="PROSITE" id="PS51352"/>
    </source>
</evidence>
<dbReference type="CDD" id="cd02966">
    <property type="entry name" value="TlpA_like_family"/>
    <property type="match status" value="1"/>
</dbReference>
<dbReference type="Gene3D" id="3.40.30.10">
    <property type="entry name" value="Glutaredoxin"/>
    <property type="match status" value="1"/>
</dbReference>
<dbReference type="RefSeq" id="WP_286660658.1">
    <property type="nucleotide sequence ID" value="NZ_JASZYV010000002.1"/>
</dbReference>
<evidence type="ECO:0000313" key="6">
    <source>
        <dbReference type="EMBL" id="MDM0045277.1"/>
    </source>
</evidence>
<evidence type="ECO:0000256" key="3">
    <source>
        <dbReference type="ARBA" id="ARBA00023157"/>
    </source>
</evidence>
<evidence type="ECO:0000313" key="7">
    <source>
        <dbReference type="Proteomes" id="UP001174908"/>
    </source>
</evidence>
<keyword evidence="7" id="KW-1185">Reference proteome</keyword>
<dbReference type="PROSITE" id="PS00194">
    <property type="entry name" value="THIOREDOXIN_1"/>
    <property type="match status" value="1"/>
</dbReference>
<gene>
    <name evidence="6" type="ORF">QTH91_12345</name>
</gene>
<proteinExistence type="predicted"/>
<dbReference type="SUPFAM" id="SSF52833">
    <property type="entry name" value="Thioredoxin-like"/>
    <property type="match status" value="1"/>
</dbReference>
<dbReference type="PROSITE" id="PS51318">
    <property type="entry name" value="TAT"/>
    <property type="match status" value="1"/>
</dbReference>
<feature type="domain" description="Thioredoxin" evidence="5">
    <location>
        <begin position="48"/>
        <end position="189"/>
    </location>
</feature>
<dbReference type="InterPro" id="IPR050553">
    <property type="entry name" value="Thioredoxin_ResA/DsbE_sf"/>
</dbReference>
<comment type="subcellular location">
    <subcellularLocation>
        <location evidence="1">Cell envelope</location>
    </subcellularLocation>
</comment>
<comment type="caution">
    <text evidence="6">The sequence shown here is derived from an EMBL/GenBank/DDBJ whole genome shotgun (WGS) entry which is preliminary data.</text>
</comment>
<evidence type="ECO:0000256" key="4">
    <source>
        <dbReference type="ARBA" id="ARBA00023284"/>
    </source>
</evidence>
<dbReference type="Pfam" id="PF00578">
    <property type="entry name" value="AhpC-TSA"/>
    <property type="match status" value="1"/>
</dbReference>
<keyword evidence="3" id="KW-1015">Disulfide bond</keyword>
<sequence length="190" mass="20069">MTDPASSASATSASAASRRNFLFVAAAAAAATAGAGAAWWQARGGSGDAVGADFWARTFERPDGGEVRMEAFRGKPMLLNFWATWCAPCVEEMPMIDAFFKQNAANGLQVLGLAIDQPSAVRKFLQRTPVGYEIGLAGMGGTEMVRQLGNAQGGLPFTVSISAGGEVLARKMGKLEPPDLEGWRRELFHG</sequence>
<accession>A0ABT7NBI4</accession>
<dbReference type="InterPro" id="IPR017937">
    <property type="entry name" value="Thioredoxin_CS"/>
</dbReference>
<dbReference type="InterPro" id="IPR000866">
    <property type="entry name" value="AhpC/TSA"/>
</dbReference>